<keyword evidence="4" id="KW-1185">Reference proteome</keyword>
<feature type="domain" description="ScoMcrA-like DNA sulfur-binding" evidence="2">
    <location>
        <begin position="4"/>
        <end position="148"/>
    </location>
</feature>
<dbReference type="Pfam" id="PF13391">
    <property type="entry name" value="HNH_2"/>
    <property type="match status" value="1"/>
</dbReference>
<dbReference type="CDD" id="cd00085">
    <property type="entry name" value="HNHc"/>
    <property type="match status" value="1"/>
</dbReference>
<protein>
    <submittedName>
        <fullName evidence="3">Restriction endonuclease</fullName>
    </submittedName>
</protein>
<dbReference type="Pfam" id="PF26340">
    <property type="entry name" value="DNA-SBD_ScoMcrA"/>
    <property type="match status" value="1"/>
</dbReference>
<evidence type="ECO:0000313" key="3">
    <source>
        <dbReference type="EMBL" id="TBL80855.1"/>
    </source>
</evidence>
<evidence type="ECO:0000259" key="1">
    <source>
        <dbReference type="Pfam" id="PF13391"/>
    </source>
</evidence>
<reference evidence="3 4" key="1">
    <citation type="submission" date="2019-02" db="EMBL/GenBank/DDBJ databases">
        <title>Paenibacillus sp. nov., isolated from surface-sterilized tissue of Thalictrum simplex L.</title>
        <authorList>
            <person name="Tuo L."/>
        </authorList>
    </citation>
    <scope>NUCLEOTIDE SEQUENCE [LARGE SCALE GENOMIC DNA]</scope>
    <source>
        <strain evidence="3 4">N2SHLJ1</strain>
    </source>
</reference>
<sequence length="291" mass="33734">MDVEELKNRLANLTIWKRNGQRAPHKPLLVLYALAQLQREQAMLPYKEVKPKLTKLLAEFGPPRAASPEQPFVRLTGDGIWHLSQDVDKRQFTEKQLLMNKIEGGFQPEVLSLLQHNTVLIAEVAEQILQQHFAETMHADILEEIGLELAPRAKIPRDPHFRERILRAYEYSCAICGFNVRLGSNLVAVDAAHIRWHQSGGPDVEDNGIALCSLHHKLFDRGVFTITEEHQMLVSEEAYGNNGFEEWLMRYHGSKLRRPIHPDYKPRERHIQWHFKEVFRSPARTTAKFQF</sequence>
<dbReference type="RefSeq" id="WP_131012459.1">
    <property type="nucleotide sequence ID" value="NZ_SIRE01000004.1"/>
</dbReference>
<dbReference type="OrthoDB" id="67788at2"/>
<dbReference type="NCBIfam" id="NF045808">
    <property type="entry name" value="PT-DNA_restrict"/>
    <property type="match status" value="1"/>
</dbReference>
<organism evidence="3 4">
    <name type="scientific">Paenibacillus thalictri</name>
    <dbReference type="NCBI Taxonomy" id="2527873"/>
    <lineage>
        <taxon>Bacteria</taxon>
        <taxon>Bacillati</taxon>
        <taxon>Bacillota</taxon>
        <taxon>Bacilli</taxon>
        <taxon>Bacillales</taxon>
        <taxon>Paenibacillaceae</taxon>
        <taxon>Paenibacillus</taxon>
    </lineage>
</organism>
<dbReference type="Proteomes" id="UP000293142">
    <property type="component" value="Unassembled WGS sequence"/>
</dbReference>
<keyword evidence="3" id="KW-0378">Hydrolase</keyword>
<comment type="caution">
    <text evidence="3">The sequence shown here is derived from an EMBL/GenBank/DDBJ whole genome shotgun (WGS) entry which is preliminary data.</text>
</comment>
<keyword evidence="3" id="KW-0255">Endonuclease</keyword>
<keyword evidence="3" id="KW-0540">Nuclease</keyword>
<dbReference type="AlphaFoldDB" id="A0A4Q9DWY0"/>
<feature type="domain" description="HNH nuclease" evidence="1">
    <location>
        <begin position="173"/>
        <end position="226"/>
    </location>
</feature>
<name>A0A4Q9DWY0_9BACL</name>
<accession>A0A4Q9DWY0</accession>
<evidence type="ECO:0000259" key="2">
    <source>
        <dbReference type="Pfam" id="PF26340"/>
    </source>
</evidence>
<dbReference type="InterPro" id="IPR058813">
    <property type="entry name" value="DNA-SBD_ScoMcrA"/>
</dbReference>
<evidence type="ECO:0000313" key="4">
    <source>
        <dbReference type="Proteomes" id="UP000293142"/>
    </source>
</evidence>
<dbReference type="PIRSF" id="PIRSF030850">
    <property type="entry name" value="UCP030850"/>
    <property type="match status" value="1"/>
</dbReference>
<gene>
    <name evidence="3" type="ORF">EYB31_06460</name>
</gene>
<proteinExistence type="predicted"/>
<dbReference type="InterPro" id="IPR003615">
    <property type="entry name" value="HNH_nuc"/>
</dbReference>
<dbReference type="InterPro" id="IPR011396">
    <property type="entry name" value="PT_DNA_restrict"/>
</dbReference>
<dbReference type="EMBL" id="SIRE01000004">
    <property type="protein sequence ID" value="TBL80855.1"/>
    <property type="molecule type" value="Genomic_DNA"/>
</dbReference>
<dbReference type="GO" id="GO:0004519">
    <property type="term" value="F:endonuclease activity"/>
    <property type="evidence" value="ECO:0007669"/>
    <property type="project" value="UniProtKB-KW"/>
</dbReference>